<dbReference type="AlphaFoldDB" id="A0A2M8WMM0"/>
<accession>A0A2M8WMM0</accession>
<comment type="caution">
    <text evidence="2">The sequence shown here is derived from an EMBL/GenBank/DDBJ whole genome shotgun (WGS) entry which is preliminary data.</text>
</comment>
<evidence type="ECO:0000256" key="1">
    <source>
        <dbReference type="SAM" id="MobiDB-lite"/>
    </source>
</evidence>
<dbReference type="Proteomes" id="UP000228531">
    <property type="component" value="Unassembled WGS sequence"/>
</dbReference>
<organism evidence="2 3">
    <name type="scientific">Yoonia maricola</name>
    <dbReference type="NCBI Taxonomy" id="420999"/>
    <lineage>
        <taxon>Bacteria</taxon>
        <taxon>Pseudomonadati</taxon>
        <taxon>Pseudomonadota</taxon>
        <taxon>Alphaproteobacteria</taxon>
        <taxon>Rhodobacterales</taxon>
        <taxon>Paracoccaceae</taxon>
        <taxon>Yoonia</taxon>
    </lineage>
</organism>
<evidence type="ECO:0000313" key="2">
    <source>
        <dbReference type="EMBL" id="PJI92126.1"/>
    </source>
</evidence>
<evidence type="ECO:0000313" key="3">
    <source>
        <dbReference type="Proteomes" id="UP000228531"/>
    </source>
</evidence>
<sequence>MGSFAIPRARLGRDARDAVGGPDQRLITDHAPLLRLAGGQLLSQQRSHRHPAGRRLMYQEW</sequence>
<protein>
    <submittedName>
        <fullName evidence="2">Uncharacterized protein</fullName>
    </submittedName>
</protein>
<reference evidence="2 3" key="1">
    <citation type="submission" date="2017-11" db="EMBL/GenBank/DDBJ databases">
        <title>Genomic Encyclopedia of Archaeal and Bacterial Type Strains, Phase II (KMG-II): From Individual Species to Whole Genera.</title>
        <authorList>
            <person name="Goeker M."/>
        </authorList>
    </citation>
    <scope>NUCLEOTIDE SEQUENCE [LARGE SCALE GENOMIC DNA]</scope>
    <source>
        <strain evidence="2 3">DSM 29128</strain>
    </source>
</reference>
<feature type="region of interest" description="Disordered" evidence="1">
    <location>
        <begin position="42"/>
        <end position="61"/>
    </location>
</feature>
<dbReference type="EMBL" id="PGTY01000001">
    <property type="protein sequence ID" value="PJI92126.1"/>
    <property type="molecule type" value="Genomic_DNA"/>
</dbReference>
<gene>
    <name evidence="2" type="ORF">BC777_0970</name>
</gene>
<name>A0A2M8WMM0_9RHOB</name>
<keyword evidence="3" id="KW-1185">Reference proteome</keyword>
<proteinExistence type="predicted"/>